<name>A0A949JBJ7_9ACTN</name>
<keyword evidence="1" id="KW-1133">Transmembrane helix</keyword>
<dbReference type="RefSeq" id="WP_211041643.1">
    <property type="nucleotide sequence ID" value="NZ_JAELVF020000001.1"/>
</dbReference>
<proteinExistence type="predicted"/>
<keyword evidence="1" id="KW-0812">Transmembrane</keyword>
<gene>
    <name evidence="2" type="ORF">JGS22_001995</name>
</gene>
<evidence type="ECO:0000256" key="1">
    <source>
        <dbReference type="SAM" id="Phobius"/>
    </source>
</evidence>
<dbReference type="AlphaFoldDB" id="A0A949JBJ7"/>
<feature type="transmembrane region" description="Helical" evidence="1">
    <location>
        <begin position="71"/>
        <end position="90"/>
    </location>
</feature>
<dbReference type="Proteomes" id="UP000694501">
    <property type="component" value="Unassembled WGS sequence"/>
</dbReference>
<sequence>MPAEDLVSRPAPKNTAGEVSLVAGVVAVVCSIVPIVGDLVALPAAFLAVVLGVVGIVRSERGRATNFGHSLIGATLGALAAFMVALMFFVSSG</sequence>
<dbReference type="EMBL" id="JAELVF020000001">
    <property type="protein sequence ID" value="MBU7596442.1"/>
    <property type="molecule type" value="Genomic_DNA"/>
</dbReference>
<organism evidence="2 3">
    <name type="scientific">Streptomyces tardus</name>
    <dbReference type="NCBI Taxonomy" id="2780544"/>
    <lineage>
        <taxon>Bacteria</taxon>
        <taxon>Bacillati</taxon>
        <taxon>Actinomycetota</taxon>
        <taxon>Actinomycetes</taxon>
        <taxon>Kitasatosporales</taxon>
        <taxon>Streptomycetaceae</taxon>
        <taxon>Streptomyces</taxon>
    </lineage>
</organism>
<feature type="transmembrane region" description="Helical" evidence="1">
    <location>
        <begin position="19"/>
        <end position="36"/>
    </location>
</feature>
<reference evidence="2" key="1">
    <citation type="submission" date="2021-06" db="EMBL/GenBank/DDBJ databases">
        <title>Sequencing of actinobacteria type strains.</title>
        <authorList>
            <person name="Nguyen G.-S."/>
            <person name="Wentzel A."/>
        </authorList>
    </citation>
    <scope>NUCLEOTIDE SEQUENCE</scope>
    <source>
        <strain evidence="2">P38-E01</strain>
    </source>
</reference>
<keyword evidence="3" id="KW-1185">Reference proteome</keyword>
<evidence type="ECO:0008006" key="4">
    <source>
        <dbReference type="Google" id="ProtNLM"/>
    </source>
</evidence>
<keyword evidence="1" id="KW-0472">Membrane</keyword>
<accession>A0A949JBJ7</accession>
<protein>
    <recommendedName>
        <fullName evidence="4">DUF4190 domain-containing protein</fullName>
    </recommendedName>
</protein>
<evidence type="ECO:0000313" key="3">
    <source>
        <dbReference type="Proteomes" id="UP000694501"/>
    </source>
</evidence>
<evidence type="ECO:0000313" key="2">
    <source>
        <dbReference type="EMBL" id="MBU7596442.1"/>
    </source>
</evidence>
<comment type="caution">
    <text evidence="2">The sequence shown here is derived from an EMBL/GenBank/DDBJ whole genome shotgun (WGS) entry which is preliminary data.</text>
</comment>